<reference evidence="10" key="1">
    <citation type="submission" date="2023-01" db="EMBL/GenBank/DDBJ databases">
        <title>Complete genome sequence of Planctobacterium marinum strain Dej080120_11.</title>
        <authorList>
            <person name="Ueki S."/>
            <person name="Maruyama F."/>
        </authorList>
    </citation>
    <scope>NUCLEOTIDE SEQUENCE</scope>
    <source>
        <strain evidence="10">Dej080120_11</strain>
    </source>
</reference>
<dbReference type="Pfam" id="PF00072">
    <property type="entry name" value="Response_reg"/>
    <property type="match status" value="1"/>
</dbReference>
<keyword evidence="1 6" id="KW-0597">Phosphoprotein</keyword>
<dbReference type="GO" id="GO:0000156">
    <property type="term" value="F:phosphorelay response regulator activity"/>
    <property type="evidence" value="ECO:0007669"/>
    <property type="project" value="TreeGrafter"/>
</dbReference>
<dbReference type="PROSITE" id="PS51755">
    <property type="entry name" value="OMPR_PHOB"/>
    <property type="match status" value="1"/>
</dbReference>
<feature type="domain" description="OmpR/PhoB-type" evidence="9">
    <location>
        <begin position="119"/>
        <end position="219"/>
    </location>
</feature>
<keyword evidence="2" id="KW-0902">Two-component regulatory system</keyword>
<name>A0AA48KTA0_9ALTE</name>
<feature type="domain" description="Response regulatory" evidence="8">
    <location>
        <begin position="3"/>
        <end position="116"/>
    </location>
</feature>
<dbReference type="Pfam" id="PF00486">
    <property type="entry name" value="Trans_reg_C"/>
    <property type="match status" value="1"/>
</dbReference>
<keyword evidence="3" id="KW-0805">Transcription regulation</keyword>
<evidence type="ECO:0000256" key="2">
    <source>
        <dbReference type="ARBA" id="ARBA00023012"/>
    </source>
</evidence>
<dbReference type="InterPro" id="IPR001789">
    <property type="entry name" value="Sig_transdc_resp-reg_receiver"/>
</dbReference>
<dbReference type="SMART" id="SM00448">
    <property type="entry name" value="REC"/>
    <property type="match status" value="1"/>
</dbReference>
<keyword evidence="4 7" id="KW-0238">DNA-binding</keyword>
<dbReference type="SUPFAM" id="SSF52172">
    <property type="entry name" value="CheY-like"/>
    <property type="match status" value="1"/>
</dbReference>
<feature type="modified residue" description="4-aspartylphosphate" evidence="6">
    <location>
        <position position="52"/>
    </location>
</feature>
<dbReference type="InterPro" id="IPR001867">
    <property type="entry name" value="OmpR/PhoB-type_DNA-bd"/>
</dbReference>
<dbReference type="RefSeq" id="WP_338294078.1">
    <property type="nucleotide sequence ID" value="NZ_AP027272.1"/>
</dbReference>
<dbReference type="InterPro" id="IPR039420">
    <property type="entry name" value="WalR-like"/>
</dbReference>
<keyword evidence="5" id="KW-0804">Transcription</keyword>
<dbReference type="Gene3D" id="1.10.10.10">
    <property type="entry name" value="Winged helix-like DNA-binding domain superfamily/Winged helix DNA-binding domain"/>
    <property type="match status" value="1"/>
</dbReference>
<dbReference type="SMART" id="SM00862">
    <property type="entry name" value="Trans_reg_C"/>
    <property type="match status" value="1"/>
</dbReference>
<evidence type="ECO:0000259" key="8">
    <source>
        <dbReference type="PROSITE" id="PS50110"/>
    </source>
</evidence>
<dbReference type="GO" id="GO:0032993">
    <property type="term" value="C:protein-DNA complex"/>
    <property type="evidence" value="ECO:0007669"/>
    <property type="project" value="TreeGrafter"/>
</dbReference>
<accession>A0AA48KTA0</accession>
<evidence type="ECO:0000256" key="6">
    <source>
        <dbReference type="PROSITE-ProRule" id="PRU00169"/>
    </source>
</evidence>
<dbReference type="CDD" id="cd00383">
    <property type="entry name" value="trans_reg_C"/>
    <property type="match status" value="1"/>
</dbReference>
<dbReference type="GO" id="GO:0006355">
    <property type="term" value="P:regulation of DNA-templated transcription"/>
    <property type="evidence" value="ECO:0007669"/>
    <property type="project" value="InterPro"/>
</dbReference>
<dbReference type="Proteomes" id="UP001333710">
    <property type="component" value="Chromosome"/>
</dbReference>
<dbReference type="PANTHER" id="PTHR48111:SF4">
    <property type="entry name" value="DNA-BINDING DUAL TRANSCRIPTIONAL REGULATOR OMPR"/>
    <property type="match status" value="1"/>
</dbReference>
<dbReference type="Gene3D" id="3.40.50.2300">
    <property type="match status" value="1"/>
</dbReference>
<dbReference type="GO" id="GO:0000976">
    <property type="term" value="F:transcription cis-regulatory region binding"/>
    <property type="evidence" value="ECO:0007669"/>
    <property type="project" value="TreeGrafter"/>
</dbReference>
<sequence>MQQILVVEDNPDIALQVQRFLEANGYRTHHIVKGDDVVDYVRENKPDLVIMDLVIPGKDGLQCCSEIREFSNIPVIMLTGKSEEVDRLIGLEAGADDYMCKPFSAPELVMRVQAILRRTSEHVYYSIFSLDDEKHKVSYKGNEIPLTSLEFSLYRLLFKNPERIYSRQQIIDMVYSNVGDITDRTIDSHIKNIRKKLKDSGVKENIIESVYGAGYRFRLPA</sequence>
<evidence type="ECO:0000256" key="4">
    <source>
        <dbReference type="ARBA" id="ARBA00023125"/>
    </source>
</evidence>
<proteinExistence type="predicted"/>
<dbReference type="InterPro" id="IPR036388">
    <property type="entry name" value="WH-like_DNA-bd_sf"/>
</dbReference>
<evidence type="ECO:0000313" key="11">
    <source>
        <dbReference type="Proteomes" id="UP001333710"/>
    </source>
</evidence>
<dbReference type="KEGG" id="pmaw:MACH26_35030"/>
<evidence type="ECO:0000256" key="1">
    <source>
        <dbReference type="ARBA" id="ARBA00022553"/>
    </source>
</evidence>
<feature type="DNA-binding region" description="OmpR/PhoB-type" evidence="7">
    <location>
        <begin position="119"/>
        <end position="219"/>
    </location>
</feature>
<organism evidence="10 11">
    <name type="scientific">Planctobacterium marinum</name>
    <dbReference type="NCBI Taxonomy" id="1631968"/>
    <lineage>
        <taxon>Bacteria</taxon>
        <taxon>Pseudomonadati</taxon>
        <taxon>Pseudomonadota</taxon>
        <taxon>Gammaproteobacteria</taxon>
        <taxon>Alteromonadales</taxon>
        <taxon>Alteromonadaceae</taxon>
        <taxon>Planctobacterium</taxon>
    </lineage>
</organism>
<dbReference type="EMBL" id="AP027272">
    <property type="protein sequence ID" value="BDX07982.1"/>
    <property type="molecule type" value="Genomic_DNA"/>
</dbReference>
<keyword evidence="11" id="KW-1185">Reference proteome</keyword>
<dbReference type="Gene3D" id="6.10.250.690">
    <property type="match status" value="1"/>
</dbReference>
<evidence type="ECO:0000259" key="9">
    <source>
        <dbReference type="PROSITE" id="PS51755"/>
    </source>
</evidence>
<dbReference type="InterPro" id="IPR011006">
    <property type="entry name" value="CheY-like_superfamily"/>
</dbReference>
<dbReference type="GO" id="GO:0005829">
    <property type="term" value="C:cytosol"/>
    <property type="evidence" value="ECO:0007669"/>
    <property type="project" value="TreeGrafter"/>
</dbReference>
<gene>
    <name evidence="10" type="ORF">MACH26_35030</name>
</gene>
<evidence type="ECO:0000313" key="10">
    <source>
        <dbReference type="EMBL" id="BDX07982.1"/>
    </source>
</evidence>
<evidence type="ECO:0000256" key="7">
    <source>
        <dbReference type="PROSITE-ProRule" id="PRU01091"/>
    </source>
</evidence>
<evidence type="ECO:0000256" key="3">
    <source>
        <dbReference type="ARBA" id="ARBA00023015"/>
    </source>
</evidence>
<dbReference type="AlphaFoldDB" id="A0AA48KTA0"/>
<evidence type="ECO:0000256" key="5">
    <source>
        <dbReference type="ARBA" id="ARBA00023163"/>
    </source>
</evidence>
<dbReference type="PROSITE" id="PS50110">
    <property type="entry name" value="RESPONSE_REGULATORY"/>
    <property type="match status" value="1"/>
</dbReference>
<dbReference type="PANTHER" id="PTHR48111">
    <property type="entry name" value="REGULATOR OF RPOS"/>
    <property type="match status" value="1"/>
</dbReference>
<protein>
    <submittedName>
        <fullName evidence="10">DNA-binding response regulator</fullName>
    </submittedName>
</protein>